<dbReference type="EC" id="1.-.-.-" evidence="7"/>
<comment type="pathway">
    <text evidence="1 5">Carotenoid biosynthesis.</text>
</comment>
<dbReference type="PANTHER" id="PTHR43734">
    <property type="entry name" value="PHYTOENE DESATURASE"/>
    <property type="match status" value="1"/>
</dbReference>
<dbReference type="Proteomes" id="UP001236663">
    <property type="component" value="Unassembled WGS sequence"/>
</dbReference>
<protein>
    <submittedName>
        <fullName evidence="7">Phytoene desaturase family protein</fullName>
        <ecNumber evidence="7">1.-.-.-</ecNumber>
    </submittedName>
</protein>
<keyword evidence="3 5" id="KW-0125">Carotenoid biosynthesis</keyword>
<dbReference type="PANTHER" id="PTHR43734:SF7">
    <property type="entry name" value="4,4'-DIAPONEUROSPORENE OXYGENASE"/>
    <property type="match status" value="1"/>
</dbReference>
<reference evidence="8" key="1">
    <citation type="journal article" date="2019" name="Int. J. Syst. Evol. Microbiol.">
        <title>The Global Catalogue of Microorganisms (GCM) 10K type strain sequencing project: providing services to taxonomists for standard genome sequencing and annotation.</title>
        <authorList>
            <consortium name="The Broad Institute Genomics Platform"/>
            <consortium name="The Broad Institute Genome Sequencing Center for Infectious Disease"/>
            <person name="Wu L."/>
            <person name="Ma J."/>
        </authorList>
    </citation>
    <scope>NUCLEOTIDE SEQUENCE [LARGE SCALE GENOMIC DNA]</scope>
    <source>
        <strain evidence="8">CECT 7706</strain>
    </source>
</reference>
<keyword evidence="8" id="KW-1185">Reference proteome</keyword>
<keyword evidence="4 5" id="KW-0560">Oxidoreductase</keyword>
<evidence type="ECO:0000259" key="6">
    <source>
        <dbReference type="Pfam" id="PF01593"/>
    </source>
</evidence>
<dbReference type="Gene3D" id="3.50.50.60">
    <property type="entry name" value="FAD/NAD(P)-binding domain"/>
    <property type="match status" value="2"/>
</dbReference>
<dbReference type="NCBIfam" id="TIGR02734">
    <property type="entry name" value="crtI_fam"/>
    <property type="match status" value="1"/>
</dbReference>
<dbReference type="EMBL" id="JAUFQS010000041">
    <property type="protein sequence ID" value="MDN3689721.1"/>
    <property type="molecule type" value="Genomic_DNA"/>
</dbReference>
<evidence type="ECO:0000256" key="3">
    <source>
        <dbReference type="ARBA" id="ARBA00022746"/>
    </source>
</evidence>
<dbReference type="InterPro" id="IPR036188">
    <property type="entry name" value="FAD/NAD-bd_sf"/>
</dbReference>
<evidence type="ECO:0000256" key="2">
    <source>
        <dbReference type="ARBA" id="ARBA00006046"/>
    </source>
</evidence>
<dbReference type="SUPFAM" id="SSF51905">
    <property type="entry name" value="FAD/NAD(P)-binding domain"/>
    <property type="match status" value="1"/>
</dbReference>
<dbReference type="InterPro" id="IPR002937">
    <property type="entry name" value="Amino_oxidase"/>
</dbReference>
<dbReference type="InterPro" id="IPR054840">
    <property type="entry name" value="hydcarot_desat_CrtD"/>
</dbReference>
<accession>A0ABT8CBG8</accession>
<feature type="domain" description="Amine oxidase" evidence="6">
    <location>
        <begin position="12"/>
        <end position="483"/>
    </location>
</feature>
<sequence length="495" mass="56155">MNKQVIIIGSGIAGLASSIRLANKGYQVQVFEANAYPGGKLSEITQDGYRFDTGPSLFTLPEQVEELFTISGKNSHDHFRYIRLPVNCHYFWEDGTRIKAYADINKFAAEVESKLGEKRETVLHALENASFIYKYLSPLFMHRSLHRIGTWFGSNALKAYLRLGKLGLFQTMNESNQRQFSHPKLVQLFNRYATYNGSNPYQTPATLNIIPHLEFNRGAYFPKKGMHAITESLYKLACELGVQFHFNQKVDKIVVEKNHVKGVMVQGKLHEADLLVNNMDMVNAYKTLLRDQQQPKRLLQQPKSSSALIFYWGIKKTFPDLDLHNILFSEDYKEEFDHIFSKQTIYSDPTVYINITSVYKNDDAPANCMNWFTMINVPNNQGQDWELLKSEARFAIIAKINRTLNTDIESLIEVEEILEPITIETKTSSANGALYGNSSNNRYAAFLRHANYSPIKGLYFCGGSVHPGGGIPLCLLSAKIMADMIPKNQGSTNTL</sequence>
<dbReference type="GO" id="GO:0016491">
    <property type="term" value="F:oxidoreductase activity"/>
    <property type="evidence" value="ECO:0007669"/>
    <property type="project" value="UniProtKB-KW"/>
</dbReference>
<dbReference type="RefSeq" id="WP_163385454.1">
    <property type="nucleotide sequence ID" value="NZ_JAUFQS010000041.1"/>
</dbReference>
<proteinExistence type="inferred from homology"/>
<dbReference type="NCBIfam" id="NF042421">
    <property type="entry name" value="hydcarot_desat_CrtD"/>
    <property type="match status" value="1"/>
</dbReference>
<evidence type="ECO:0000313" key="8">
    <source>
        <dbReference type="Proteomes" id="UP001236663"/>
    </source>
</evidence>
<comment type="caution">
    <text evidence="7">The sequence shown here is derived from an EMBL/GenBank/DDBJ whole genome shotgun (WGS) entry which is preliminary data.</text>
</comment>
<evidence type="ECO:0000256" key="1">
    <source>
        <dbReference type="ARBA" id="ARBA00004829"/>
    </source>
</evidence>
<dbReference type="InterPro" id="IPR014105">
    <property type="entry name" value="Carotenoid/retinoid_OxRdtase"/>
</dbReference>
<name>A0ABT8CBG8_9BACT</name>
<evidence type="ECO:0000256" key="5">
    <source>
        <dbReference type="RuleBase" id="RU362075"/>
    </source>
</evidence>
<organism evidence="7 8">
    <name type="scientific">Cyclobacterium jeungdonense</name>
    <dbReference type="NCBI Taxonomy" id="708087"/>
    <lineage>
        <taxon>Bacteria</taxon>
        <taxon>Pseudomonadati</taxon>
        <taxon>Bacteroidota</taxon>
        <taxon>Cytophagia</taxon>
        <taxon>Cytophagales</taxon>
        <taxon>Cyclobacteriaceae</taxon>
        <taxon>Cyclobacterium</taxon>
    </lineage>
</organism>
<evidence type="ECO:0000313" key="7">
    <source>
        <dbReference type="EMBL" id="MDN3689721.1"/>
    </source>
</evidence>
<evidence type="ECO:0000256" key="4">
    <source>
        <dbReference type="ARBA" id="ARBA00023002"/>
    </source>
</evidence>
<comment type="similarity">
    <text evidence="2 5">Belongs to the carotenoid/retinoid oxidoreductase family.</text>
</comment>
<dbReference type="Pfam" id="PF01593">
    <property type="entry name" value="Amino_oxidase"/>
    <property type="match status" value="1"/>
</dbReference>
<gene>
    <name evidence="7" type="primary">crtI</name>
    <name evidence="7" type="ORF">QWZ15_17990</name>
</gene>